<accession>A0A9Q0TY02</accession>
<proteinExistence type="predicted"/>
<comment type="caution">
    <text evidence="1">The sequence shown here is derived from an EMBL/GenBank/DDBJ whole genome shotgun (WGS) entry which is preliminary data.</text>
</comment>
<reference evidence="1" key="2">
    <citation type="journal article" date="2023" name="Int. J. Mol. Sci.">
        <title>De Novo Assembly and Annotation of 11 Diverse Shrub Willow (Salix) Genomes Reveals Novel Gene Organization in Sex-Linked Regions.</title>
        <authorList>
            <person name="Hyden B."/>
            <person name="Feng K."/>
            <person name="Yates T.B."/>
            <person name="Jawdy S."/>
            <person name="Cereghino C."/>
            <person name="Smart L.B."/>
            <person name="Muchero W."/>
        </authorList>
    </citation>
    <scope>NUCLEOTIDE SEQUENCE</scope>
    <source>
        <tissue evidence="1">Shoot tip</tissue>
    </source>
</reference>
<evidence type="ECO:0000313" key="1">
    <source>
        <dbReference type="EMBL" id="KAJ6719854.1"/>
    </source>
</evidence>
<reference evidence="1" key="1">
    <citation type="submission" date="2022-11" db="EMBL/GenBank/DDBJ databases">
        <authorList>
            <person name="Hyden B.L."/>
            <person name="Feng K."/>
            <person name="Yates T."/>
            <person name="Jawdy S."/>
            <person name="Smart L.B."/>
            <person name="Muchero W."/>
        </authorList>
    </citation>
    <scope>NUCLEOTIDE SEQUENCE</scope>
    <source>
        <tissue evidence="1">Shoot tip</tissue>
    </source>
</reference>
<name>A0A9Q0TY02_SALPP</name>
<dbReference type="AlphaFoldDB" id="A0A9Q0TY02"/>
<organism evidence="1 2">
    <name type="scientific">Salix purpurea</name>
    <name type="common">Purple osier willow</name>
    <dbReference type="NCBI Taxonomy" id="77065"/>
    <lineage>
        <taxon>Eukaryota</taxon>
        <taxon>Viridiplantae</taxon>
        <taxon>Streptophyta</taxon>
        <taxon>Embryophyta</taxon>
        <taxon>Tracheophyta</taxon>
        <taxon>Spermatophyta</taxon>
        <taxon>Magnoliopsida</taxon>
        <taxon>eudicotyledons</taxon>
        <taxon>Gunneridae</taxon>
        <taxon>Pentapetalae</taxon>
        <taxon>rosids</taxon>
        <taxon>fabids</taxon>
        <taxon>Malpighiales</taxon>
        <taxon>Salicaceae</taxon>
        <taxon>Saliceae</taxon>
        <taxon>Salix</taxon>
    </lineage>
</organism>
<protein>
    <submittedName>
        <fullName evidence="1">Uncharacterized protein</fullName>
    </submittedName>
</protein>
<evidence type="ECO:0000313" key="2">
    <source>
        <dbReference type="Proteomes" id="UP001151532"/>
    </source>
</evidence>
<dbReference type="EMBL" id="JAPFFK010000014">
    <property type="protein sequence ID" value="KAJ6719854.1"/>
    <property type="molecule type" value="Genomic_DNA"/>
</dbReference>
<sequence>MTLLSSANLLQLGKAEKGIQVQVFSPASPISLWVPCHRSKDSSLFMTDHHVRSDQIKTRVQFN</sequence>
<dbReference type="Proteomes" id="UP001151532">
    <property type="component" value="Chromosome 10"/>
</dbReference>
<keyword evidence="2" id="KW-1185">Reference proteome</keyword>
<gene>
    <name evidence="1" type="ORF">OIU79_007476</name>
</gene>